<dbReference type="Pfam" id="PF01844">
    <property type="entry name" value="HNH"/>
    <property type="match status" value="1"/>
</dbReference>
<reference evidence="2 3" key="1">
    <citation type="submission" date="2014-04" db="EMBL/GenBank/DDBJ databases">
        <title>Draft genome sequence of Photobacterium halotolerans S2753: a solonamide, ngercheumicin and holomycin producer.</title>
        <authorList>
            <person name="Machado H.R."/>
            <person name="Gram L."/>
        </authorList>
    </citation>
    <scope>NUCLEOTIDE SEQUENCE [LARGE SCALE GENOMIC DNA]</scope>
    <source>
        <strain evidence="2 3">S2753</strain>
    </source>
</reference>
<organism evidence="2 3">
    <name type="scientific">Photobacterium galatheae</name>
    <dbReference type="NCBI Taxonomy" id="1654360"/>
    <lineage>
        <taxon>Bacteria</taxon>
        <taxon>Pseudomonadati</taxon>
        <taxon>Pseudomonadota</taxon>
        <taxon>Gammaproteobacteria</taxon>
        <taxon>Vibrionales</taxon>
        <taxon>Vibrionaceae</taxon>
        <taxon>Photobacterium</taxon>
    </lineage>
</organism>
<dbReference type="Gene3D" id="1.10.30.50">
    <property type="match status" value="1"/>
</dbReference>
<dbReference type="AlphaFoldDB" id="A0A066RSZ1"/>
<evidence type="ECO:0000313" key="3">
    <source>
        <dbReference type="Proteomes" id="UP000027192"/>
    </source>
</evidence>
<proteinExistence type="predicted"/>
<dbReference type="RefSeq" id="WP_051641817.1">
    <property type="nucleotide sequence ID" value="NZ_JAGSGC010000001.1"/>
</dbReference>
<gene>
    <name evidence="2" type="ORF">EA58_01055</name>
</gene>
<dbReference type="GO" id="GO:0003676">
    <property type="term" value="F:nucleic acid binding"/>
    <property type="evidence" value="ECO:0007669"/>
    <property type="project" value="InterPro"/>
</dbReference>
<evidence type="ECO:0000313" key="2">
    <source>
        <dbReference type="EMBL" id="KDM93484.1"/>
    </source>
</evidence>
<keyword evidence="3" id="KW-1185">Reference proteome</keyword>
<dbReference type="InterPro" id="IPR003615">
    <property type="entry name" value="HNH_nuc"/>
</dbReference>
<dbReference type="Proteomes" id="UP000027192">
    <property type="component" value="Unassembled WGS sequence"/>
</dbReference>
<dbReference type="GO" id="GO:0008270">
    <property type="term" value="F:zinc ion binding"/>
    <property type="evidence" value="ECO:0007669"/>
    <property type="project" value="InterPro"/>
</dbReference>
<dbReference type="CDD" id="cd00085">
    <property type="entry name" value="HNHc"/>
    <property type="match status" value="1"/>
</dbReference>
<dbReference type="GO" id="GO:0004519">
    <property type="term" value="F:endonuclease activity"/>
    <property type="evidence" value="ECO:0007669"/>
    <property type="project" value="InterPro"/>
</dbReference>
<evidence type="ECO:0000259" key="1">
    <source>
        <dbReference type="SMART" id="SM00507"/>
    </source>
</evidence>
<protein>
    <recommendedName>
        <fullName evidence="1">HNH nuclease domain-containing protein</fullName>
    </recommendedName>
</protein>
<dbReference type="STRING" id="1654360.EA58_01055"/>
<dbReference type="InterPro" id="IPR002711">
    <property type="entry name" value="HNH"/>
</dbReference>
<dbReference type="OrthoDB" id="9815372at2"/>
<dbReference type="EMBL" id="JMIB01000002">
    <property type="protein sequence ID" value="KDM93484.1"/>
    <property type="molecule type" value="Genomic_DNA"/>
</dbReference>
<feature type="domain" description="HNH nuclease" evidence="1">
    <location>
        <begin position="203"/>
        <end position="256"/>
    </location>
</feature>
<dbReference type="SMART" id="SM00507">
    <property type="entry name" value="HNHc"/>
    <property type="match status" value="1"/>
</dbReference>
<accession>A0A066RSZ1</accession>
<comment type="caution">
    <text evidence="2">The sequence shown here is derived from an EMBL/GenBank/DDBJ whole genome shotgun (WGS) entry which is preliminary data.</text>
</comment>
<sequence length="375" mass="42802">MKLNVDLSSLWARVHQMGAEVTDFDIGTVWQDGDIEFDDELESGIDVDIEDLTSEEGILSVKGRQVILFIPDHGFKVEKALLDGSEGNKFHVADCTKLDEMRRKNSFEERYKITNNFSGEFPIYGHGANKQFLEGTAGLNVCKLCLNHLNYQGSANATVSERNEIVNQFDIEEFFSTYSSLFRKLPKQYASLAKKGYSEDWESVSADIRKKSNYVCQYCSVDLKEAKRLLHVHHRNREKSDNSPQNLIALCADCHRKEPFHGHMFIKHEDMLTINRLRGEQNVYANCDWNTVKRKADLSLHGVLNHCEKKGYTVPEVGYLLNVPDRTSPLLLELAWLQRKFGIVLSDPVEVAGWTILSLEEALSFFGKNKKSTTR</sequence>
<name>A0A066RSZ1_9GAMM</name>